<evidence type="ECO:0000313" key="1">
    <source>
        <dbReference type="EMBL" id="KAG8377597.1"/>
    </source>
</evidence>
<dbReference type="PROSITE" id="PS00141">
    <property type="entry name" value="ASP_PROTEASE"/>
    <property type="match status" value="1"/>
</dbReference>
<dbReference type="EMBL" id="WHWC01000008">
    <property type="protein sequence ID" value="KAG8377597.1"/>
    <property type="molecule type" value="Genomic_DNA"/>
</dbReference>
<dbReference type="CDD" id="cd00303">
    <property type="entry name" value="retropepsin_like"/>
    <property type="match status" value="1"/>
</dbReference>
<dbReference type="GO" id="GO:0006508">
    <property type="term" value="P:proteolysis"/>
    <property type="evidence" value="ECO:0007669"/>
    <property type="project" value="InterPro"/>
</dbReference>
<dbReference type="Proteomes" id="UP000826271">
    <property type="component" value="Unassembled WGS sequence"/>
</dbReference>
<proteinExistence type="predicted"/>
<dbReference type="AlphaFoldDB" id="A0AAV6XCA2"/>
<dbReference type="SUPFAM" id="SSF50630">
    <property type="entry name" value="Acid proteases"/>
    <property type="match status" value="1"/>
</dbReference>
<organism evidence="1 2">
    <name type="scientific">Buddleja alternifolia</name>
    <dbReference type="NCBI Taxonomy" id="168488"/>
    <lineage>
        <taxon>Eukaryota</taxon>
        <taxon>Viridiplantae</taxon>
        <taxon>Streptophyta</taxon>
        <taxon>Embryophyta</taxon>
        <taxon>Tracheophyta</taxon>
        <taxon>Spermatophyta</taxon>
        <taxon>Magnoliopsida</taxon>
        <taxon>eudicotyledons</taxon>
        <taxon>Gunneridae</taxon>
        <taxon>Pentapetalae</taxon>
        <taxon>asterids</taxon>
        <taxon>lamiids</taxon>
        <taxon>Lamiales</taxon>
        <taxon>Scrophulariaceae</taxon>
        <taxon>Buddlejeae</taxon>
        <taxon>Buddleja</taxon>
    </lineage>
</organism>
<dbReference type="Pfam" id="PF08284">
    <property type="entry name" value="RVP_2"/>
    <property type="match status" value="1"/>
</dbReference>
<keyword evidence="2" id="KW-1185">Reference proteome</keyword>
<name>A0AAV6XCA2_9LAMI</name>
<dbReference type="Gene3D" id="2.40.70.10">
    <property type="entry name" value="Acid Proteases"/>
    <property type="match status" value="1"/>
</dbReference>
<gene>
    <name evidence="1" type="ORF">BUALT_Bualt08G0049600</name>
</gene>
<protein>
    <submittedName>
        <fullName evidence="1">Uncharacterized protein</fullName>
    </submittedName>
</protein>
<comment type="caution">
    <text evidence="1">The sequence shown here is derived from an EMBL/GenBank/DDBJ whole genome shotgun (WGS) entry which is preliminary data.</text>
</comment>
<dbReference type="InterPro" id="IPR021109">
    <property type="entry name" value="Peptidase_aspartic_dom_sf"/>
</dbReference>
<dbReference type="InterPro" id="IPR001969">
    <property type="entry name" value="Aspartic_peptidase_AS"/>
</dbReference>
<evidence type="ECO:0000313" key="2">
    <source>
        <dbReference type="Proteomes" id="UP000826271"/>
    </source>
</evidence>
<reference evidence="1" key="1">
    <citation type="submission" date="2019-10" db="EMBL/GenBank/DDBJ databases">
        <authorList>
            <person name="Zhang R."/>
            <person name="Pan Y."/>
            <person name="Wang J."/>
            <person name="Ma R."/>
            <person name="Yu S."/>
        </authorList>
    </citation>
    <scope>NUCLEOTIDE SEQUENCE</scope>
    <source>
        <strain evidence="1">LA-IB0</strain>
        <tissue evidence="1">Leaf</tissue>
    </source>
</reference>
<accession>A0AAV6XCA2</accession>
<sequence>MEVLDEEDDIEGGQTEVEMAHVEQEVDESHATDFHVFVHAMSGMHDYRTMRVMGHVGSQNVHILIDTGSTHNFLDVNTARRLGSKIEETALFPVSVADGNKIFSSSTCKGFSWKMQGVQFIADMMLFPLGGCDMVLGVQWLVQLGDISWNFDKLTMKFIMAGKKVALRGKKPAIPKVIGKDKMRKVLQKPAQISMLQVGILTQTDAMQEVVPLGLHQNQSHPQLYSLDTKGNYKPLLLSTLKSWIGSRQVGSLILNFKGLSMIWSKILTLIHDMHGGLVS</sequence>
<dbReference type="GO" id="GO:0004190">
    <property type="term" value="F:aspartic-type endopeptidase activity"/>
    <property type="evidence" value="ECO:0007669"/>
    <property type="project" value="InterPro"/>
</dbReference>